<evidence type="ECO:0000313" key="4">
    <source>
        <dbReference type="Proteomes" id="UP000245207"/>
    </source>
</evidence>
<reference evidence="3 4" key="1">
    <citation type="journal article" date="2018" name="Mol. Plant">
        <title>The genome of Artemisia annua provides insight into the evolution of Asteraceae family and artemisinin biosynthesis.</title>
        <authorList>
            <person name="Shen Q."/>
            <person name="Zhang L."/>
            <person name="Liao Z."/>
            <person name="Wang S."/>
            <person name="Yan T."/>
            <person name="Shi P."/>
            <person name="Liu M."/>
            <person name="Fu X."/>
            <person name="Pan Q."/>
            <person name="Wang Y."/>
            <person name="Lv Z."/>
            <person name="Lu X."/>
            <person name="Zhang F."/>
            <person name="Jiang W."/>
            <person name="Ma Y."/>
            <person name="Chen M."/>
            <person name="Hao X."/>
            <person name="Li L."/>
            <person name="Tang Y."/>
            <person name="Lv G."/>
            <person name="Zhou Y."/>
            <person name="Sun X."/>
            <person name="Brodelius P.E."/>
            <person name="Rose J.K.C."/>
            <person name="Tang K."/>
        </authorList>
    </citation>
    <scope>NUCLEOTIDE SEQUENCE [LARGE SCALE GENOMIC DNA]</scope>
    <source>
        <strain evidence="4">cv. Huhao1</strain>
        <tissue evidence="3">Leaf</tissue>
    </source>
</reference>
<dbReference type="InterPro" id="IPR004264">
    <property type="entry name" value="Transposase_23"/>
</dbReference>
<organism evidence="3 4">
    <name type="scientific">Artemisia annua</name>
    <name type="common">Sweet wormwood</name>
    <dbReference type="NCBI Taxonomy" id="35608"/>
    <lineage>
        <taxon>Eukaryota</taxon>
        <taxon>Viridiplantae</taxon>
        <taxon>Streptophyta</taxon>
        <taxon>Embryophyta</taxon>
        <taxon>Tracheophyta</taxon>
        <taxon>Spermatophyta</taxon>
        <taxon>Magnoliopsida</taxon>
        <taxon>eudicotyledons</taxon>
        <taxon>Gunneridae</taxon>
        <taxon>Pentapetalae</taxon>
        <taxon>asterids</taxon>
        <taxon>campanulids</taxon>
        <taxon>Asterales</taxon>
        <taxon>Asteraceae</taxon>
        <taxon>Asteroideae</taxon>
        <taxon>Anthemideae</taxon>
        <taxon>Artemisiinae</taxon>
        <taxon>Artemisia</taxon>
    </lineage>
</organism>
<dbReference type="Proteomes" id="UP000245207">
    <property type="component" value="Unassembled WGS sequence"/>
</dbReference>
<feature type="domain" description="Transposase Tnp1/En/Spm-like" evidence="2">
    <location>
        <begin position="156"/>
        <end position="221"/>
    </location>
</feature>
<evidence type="ECO:0000256" key="1">
    <source>
        <dbReference type="SAM" id="MobiDB-lite"/>
    </source>
</evidence>
<dbReference type="AlphaFoldDB" id="A0A2U1Q024"/>
<gene>
    <name evidence="3" type="ORF">CTI12_AA091640</name>
</gene>
<evidence type="ECO:0000259" key="2">
    <source>
        <dbReference type="Pfam" id="PF03017"/>
    </source>
</evidence>
<name>A0A2U1Q024_ARTAN</name>
<dbReference type="EMBL" id="PKPP01000558">
    <property type="protein sequence ID" value="PWA91292.1"/>
    <property type="molecule type" value="Genomic_DNA"/>
</dbReference>
<dbReference type="Pfam" id="PF03017">
    <property type="entry name" value="Transposase_23"/>
    <property type="match status" value="1"/>
</dbReference>
<protein>
    <submittedName>
        <fullName evidence="3">Transposase, Tnp1/En/Spm-like protein</fullName>
    </submittedName>
</protein>
<dbReference type="OrthoDB" id="1682357at2759"/>
<feature type="region of interest" description="Disordered" evidence="1">
    <location>
        <begin position="119"/>
        <end position="147"/>
    </location>
</feature>
<comment type="caution">
    <text evidence="3">The sequence shown here is derived from an EMBL/GenBank/DDBJ whole genome shotgun (WGS) entry which is preliminary data.</text>
</comment>
<feature type="region of interest" description="Disordered" evidence="1">
    <location>
        <begin position="44"/>
        <end position="67"/>
    </location>
</feature>
<evidence type="ECO:0000313" key="3">
    <source>
        <dbReference type="EMBL" id="PWA91292.1"/>
    </source>
</evidence>
<feature type="compositionally biased region" description="Polar residues" evidence="1">
    <location>
        <begin position="122"/>
        <end position="144"/>
    </location>
</feature>
<proteinExistence type="predicted"/>
<accession>A0A2U1Q024</accession>
<sequence length="238" mass="26041">MLSSTKTSLGHGPSRLDLFSACFSKDENTKNDDTANAIDEMKRLSDNLPNGHSDKPGPDDIFSTVMGKDRNGDAGMFGLGVRASDVWVVIPSRSACHRENNELKSRCRELTSENEPLRAQLSEKNGSTNSSIVPPLTSQHSPVVTNEPPRLRVGDEVFLKSILNSTETVAKGWVRSLNPNDIVGGTEIGRGWCEVNVQVPTKRDEMLVRPYGLFATIEDCVGATIAWPCPFISVVRED</sequence>
<keyword evidence="4" id="KW-1185">Reference proteome</keyword>